<feature type="binding site" evidence="11">
    <location>
        <position position="368"/>
    </location>
    <ligand>
        <name>Zn(2+)</name>
        <dbReference type="ChEBI" id="CHEBI:29105"/>
        <note>catalytic</note>
    </ligand>
</feature>
<evidence type="ECO:0000259" key="17">
    <source>
        <dbReference type="Pfam" id="PF17900"/>
    </source>
</evidence>
<keyword evidence="7" id="KW-0492">Microsome</keyword>
<dbReference type="InterPro" id="IPR050344">
    <property type="entry name" value="Peptidase_M1_aminopeptidases"/>
</dbReference>
<keyword evidence="7" id="KW-0256">Endoplasmic reticulum</keyword>
<evidence type="ECO:0000256" key="14">
    <source>
        <dbReference type="SAM" id="SignalP"/>
    </source>
</evidence>
<evidence type="ECO:0000256" key="11">
    <source>
        <dbReference type="PIRSR" id="PIRSR634016-3"/>
    </source>
</evidence>
<dbReference type="InterPro" id="IPR014782">
    <property type="entry name" value="Peptidase_M1_dom"/>
</dbReference>
<dbReference type="AlphaFoldDB" id="A0AAW1PXD9"/>
<dbReference type="Gene3D" id="1.25.50.20">
    <property type="match status" value="1"/>
</dbReference>
<dbReference type="Gene3D" id="2.60.40.1910">
    <property type="match status" value="1"/>
</dbReference>
<dbReference type="GO" id="GO:0016020">
    <property type="term" value="C:membrane"/>
    <property type="evidence" value="ECO:0007669"/>
    <property type="project" value="TreeGrafter"/>
</dbReference>
<organism evidence="18 19">
    <name type="scientific">Symbiochloris irregularis</name>
    <dbReference type="NCBI Taxonomy" id="706552"/>
    <lineage>
        <taxon>Eukaryota</taxon>
        <taxon>Viridiplantae</taxon>
        <taxon>Chlorophyta</taxon>
        <taxon>core chlorophytes</taxon>
        <taxon>Trebouxiophyceae</taxon>
        <taxon>Trebouxiales</taxon>
        <taxon>Trebouxiaceae</taxon>
        <taxon>Symbiochloris</taxon>
    </lineage>
</organism>
<dbReference type="SUPFAM" id="SSF63737">
    <property type="entry name" value="Leukotriene A4 hydrolase N-terminal domain"/>
    <property type="match status" value="1"/>
</dbReference>
<keyword evidence="6 11" id="KW-0862">Zinc</keyword>
<evidence type="ECO:0000256" key="9">
    <source>
        <dbReference type="ARBA" id="ARBA00029840"/>
    </source>
</evidence>
<evidence type="ECO:0000259" key="15">
    <source>
        <dbReference type="Pfam" id="PF01433"/>
    </source>
</evidence>
<sequence>MIFGRTILLLSLCCIAAAQTGEWETALSPFYDFEADPSCNWTQFRLPTNVKPTVYHLNIEADIAPPFAVAGSVDIEVDVDTLTRCVVMHADGINITYVSFTALEGPSSKGPSEESAKSLQNAVEGNYSMNEESQQLTLEFPESLPQAGAVLHLNFTYSLYEAIQGLYLSNTTDDAGNENLIALTQFEPTSAREAFPCFDEPNFKARWAISLNIPSDLIALSNMNEIGNTTDAASGMTRHQFATSPPYSSYLVAWVIGNLSSVEGSVPSPYADQPDRPVRVFASPDYAGSLNYSLSVATKMLPLYERIYEEPYPLPKLDFVSIPYFSAQGMENFGLIIIEASGILINPQEPSVSDQLTVTILVVHEMCHQWFGNLVTEVWWNNLWLAEAFATYWEMTATEIVRPEFQALQNFWFTQTEVTGLQADDSGGFHALSAPPESLDSLGAPAAYFDGVEYQFGGSLLRMLRAYLHQNSGQAQQNSSTITNTGGSRKPLQAHGASTGVNTDPFLKGQSLYLQSHKFANAIGADLLDNFGDATGNPVSAWLYNWVYVSGLPLLNVTVSGNGGIYVSQTRIQVGEQNTTCDDNILGEGGPWWVPLAFVTRGQPLNATWAAFHTCTTGPIYTLKDDSDWIKLNGLQYGLYRVQYPEDLWYRLTQAARAGPANLSTIDFSGLLDDSYTFATGGSEPINTFLELSRALATRTQQPEYGPWNEVYTNGFLNLDLLLPQYNASCAADWRSFIANNITGPFIANFGRGNSTVRAIDDFRVTEATRPTISLASNGLREPAALSMLRPIVLSMAASYGHDRDVLSRASENLGLASRAPVPGEDRIDPDLIPTTFKLALLDGNDTALDIVLENVQQPRSFAVREAAIDALATAGPGLINQTLNLTLTPTVPYPDVTTFLQTAGQAGGATLEAAWAFLQTNIAELAARLGDETPENIDYDLGPVISSVAGQFSSQQAIDQVNALQQSLASQGLITDPSPFDDAIAATQANMLFLELNAADACAWLANY</sequence>
<dbReference type="CDD" id="cd09601">
    <property type="entry name" value="M1_APN-Q_like"/>
    <property type="match status" value="1"/>
</dbReference>
<keyword evidence="19" id="KW-1185">Reference proteome</keyword>
<dbReference type="PRINTS" id="PR00756">
    <property type="entry name" value="ALADIPTASE"/>
</dbReference>
<evidence type="ECO:0000256" key="6">
    <source>
        <dbReference type="ARBA" id="ARBA00022833"/>
    </source>
</evidence>
<comment type="caution">
    <text evidence="18">The sequence shown here is derived from an EMBL/GenBank/DDBJ whole genome shotgun (WGS) entry which is preliminary data.</text>
</comment>
<feature type="signal peptide" evidence="14">
    <location>
        <begin position="1"/>
        <end position="18"/>
    </location>
</feature>
<feature type="binding site" evidence="11">
    <location>
        <position position="387"/>
    </location>
    <ligand>
        <name>Zn(2+)</name>
        <dbReference type="ChEBI" id="CHEBI:29105"/>
        <note>catalytic</note>
    </ligand>
</feature>
<protein>
    <recommendedName>
        <fullName evidence="9">Alpha-aminoacylpeptide hydrolase</fullName>
    </recommendedName>
</protein>
<dbReference type="GO" id="GO:0008270">
    <property type="term" value="F:zinc ion binding"/>
    <property type="evidence" value="ECO:0007669"/>
    <property type="project" value="InterPro"/>
</dbReference>
<dbReference type="InterPro" id="IPR001930">
    <property type="entry name" value="Peptidase_M1"/>
</dbReference>
<evidence type="ECO:0000256" key="13">
    <source>
        <dbReference type="SAM" id="MobiDB-lite"/>
    </source>
</evidence>
<dbReference type="SUPFAM" id="SSF55486">
    <property type="entry name" value="Metalloproteases ('zincins'), catalytic domain"/>
    <property type="match status" value="1"/>
</dbReference>
<keyword evidence="3" id="KW-0645">Protease</keyword>
<evidence type="ECO:0000256" key="12">
    <source>
        <dbReference type="PIRSR" id="PIRSR634016-4"/>
    </source>
</evidence>
<evidence type="ECO:0000256" key="10">
    <source>
        <dbReference type="PIRSR" id="PIRSR634016-1"/>
    </source>
</evidence>
<dbReference type="Pfam" id="PF11838">
    <property type="entry name" value="ERAP1_C"/>
    <property type="match status" value="1"/>
</dbReference>
<feature type="domain" description="ERAP1-like C-terminal" evidence="16">
    <location>
        <begin position="629"/>
        <end position="967"/>
    </location>
</feature>
<keyword evidence="8" id="KW-0482">Metalloprotease</keyword>
<reference evidence="18 19" key="1">
    <citation type="journal article" date="2024" name="Nat. Commun.">
        <title>Phylogenomics reveals the evolutionary origins of lichenization in chlorophyte algae.</title>
        <authorList>
            <person name="Puginier C."/>
            <person name="Libourel C."/>
            <person name="Otte J."/>
            <person name="Skaloud P."/>
            <person name="Haon M."/>
            <person name="Grisel S."/>
            <person name="Petersen M."/>
            <person name="Berrin J.G."/>
            <person name="Delaux P.M."/>
            <person name="Dal Grande F."/>
            <person name="Keller J."/>
        </authorList>
    </citation>
    <scope>NUCLEOTIDE SEQUENCE [LARGE SCALE GENOMIC DNA]</scope>
    <source>
        <strain evidence="18 19">SAG 2036</strain>
    </source>
</reference>
<dbReference type="GO" id="GO:0005737">
    <property type="term" value="C:cytoplasm"/>
    <property type="evidence" value="ECO:0007669"/>
    <property type="project" value="TreeGrafter"/>
</dbReference>
<evidence type="ECO:0000313" key="19">
    <source>
        <dbReference type="Proteomes" id="UP001465755"/>
    </source>
</evidence>
<dbReference type="InterPro" id="IPR045357">
    <property type="entry name" value="Aminopeptidase_N-like_N"/>
</dbReference>
<feature type="domain" description="Aminopeptidase N-like N-terminal" evidence="17">
    <location>
        <begin position="51"/>
        <end position="251"/>
    </location>
</feature>
<feature type="domain" description="Peptidase M1 membrane alanine aminopeptidase" evidence="15">
    <location>
        <begin position="292"/>
        <end position="471"/>
    </location>
</feature>
<comment type="subcellular location">
    <subcellularLocation>
        <location evidence="1">Microsome membrane</location>
        <topology evidence="1">Peripheral membrane protein</topology>
    </subcellularLocation>
</comment>
<dbReference type="Proteomes" id="UP001465755">
    <property type="component" value="Unassembled WGS sequence"/>
</dbReference>
<dbReference type="Pfam" id="PF01433">
    <property type="entry name" value="Peptidase_M1"/>
    <property type="match status" value="1"/>
</dbReference>
<name>A0AAW1PXD9_9CHLO</name>
<evidence type="ECO:0000256" key="8">
    <source>
        <dbReference type="ARBA" id="ARBA00023049"/>
    </source>
</evidence>
<dbReference type="PANTHER" id="PTHR11533:SF299">
    <property type="entry name" value="AMINOPEPTIDASE"/>
    <property type="match status" value="1"/>
</dbReference>
<evidence type="ECO:0000256" key="7">
    <source>
        <dbReference type="ARBA" id="ARBA00022848"/>
    </source>
</evidence>
<keyword evidence="4 11" id="KW-0479">Metal-binding</keyword>
<accession>A0AAW1PXD9</accession>
<dbReference type="PANTHER" id="PTHR11533">
    <property type="entry name" value="PROTEASE M1 ZINC METALLOPROTEASE"/>
    <property type="match status" value="1"/>
</dbReference>
<evidence type="ECO:0000256" key="1">
    <source>
        <dbReference type="ARBA" id="ARBA00004174"/>
    </source>
</evidence>
<keyword evidence="5" id="KW-0378">Hydrolase</keyword>
<proteinExistence type="inferred from homology"/>
<evidence type="ECO:0000256" key="5">
    <source>
        <dbReference type="ARBA" id="ARBA00022801"/>
    </source>
</evidence>
<comment type="similarity">
    <text evidence="2">Belongs to the peptidase M1 family.</text>
</comment>
<dbReference type="Gene3D" id="1.10.390.10">
    <property type="entry name" value="Neutral Protease Domain 2"/>
    <property type="match status" value="1"/>
</dbReference>
<keyword evidence="14" id="KW-0732">Signal</keyword>
<dbReference type="GO" id="GO:0042277">
    <property type="term" value="F:peptide binding"/>
    <property type="evidence" value="ECO:0007669"/>
    <property type="project" value="TreeGrafter"/>
</dbReference>
<dbReference type="GO" id="GO:0070006">
    <property type="term" value="F:metalloaminopeptidase activity"/>
    <property type="evidence" value="ECO:0007669"/>
    <property type="project" value="TreeGrafter"/>
</dbReference>
<evidence type="ECO:0000256" key="3">
    <source>
        <dbReference type="ARBA" id="ARBA00022670"/>
    </source>
</evidence>
<dbReference type="EMBL" id="JALJOQ010000006">
    <property type="protein sequence ID" value="KAK9812504.1"/>
    <property type="molecule type" value="Genomic_DNA"/>
</dbReference>
<feature type="binding site" evidence="11">
    <location>
        <position position="364"/>
    </location>
    <ligand>
        <name>Zn(2+)</name>
        <dbReference type="ChEBI" id="CHEBI:29105"/>
        <note>catalytic</note>
    </ligand>
</feature>
<feature type="site" description="Transition state stabilizer" evidence="12">
    <location>
        <position position="454"/>
    </location>
</feature>
<dbReference type="Gene3D" id="2.60.40.1730">
    <property type="entry name" value="tricorn interacting facor f3 domain"/>
    <property type="match status" value="1"/>
</dbReference>
<comment type="cofactor">
    <cofactor evidence="11">
        <name>Zn(2+)</name>
        <dbReference type="ChEBI" id="CHEBI:29105"/>
    </cofactor>
    <text evidence="11">Binds 1 zinc ion per subunit.</text>
</comment>
<evidence type="ECO:0000313" key="18">
    <source>
        <dbReference type="EMBL" id="KAK9812504.1"/>
    </source>
</evidence>
<dbReference type="InterPro" id="IPR027268">
    <property type="entry name" value="Peptidase_M4/M1_CTD_sf"/>
</dbReference>
<gene>
    <name evidence="18" type="ORF">WJX73_004649</name>
</gene>
<evidence type="ECO:0000256" key="2">
    <source>
        <dbReference type="ARBA" id="ARBA00010136"/>
    </source>
</evidence>
<feature type="compositionally biased region" description="Polar residues" evidence="13">
    <location>
        <begin position="475"/>
        <end position="487"/>
    </location>
</feature>
<evidence type="ECO:0000259" key="16">
    <source>
        <dbReference type="Pfam" id="PF11838"/>
    </source>
</evidence>
<dbReference type="GO" id="GO:0005615">
    <property type="term" value="C:extracellular space"/>
    <property type="evidence" value="ECO:0007669"/>
    <property type="project" value="TreeGrafter"/>
</dbReference>
<dbReference type="InterPro" id="IPR024571">
    <property type="entry name" value="ERAP1-like_C_dom"/>
</dbReference>
<feature type="chain" id="PRO_5043710536" description="Alpha-aminoacylpeptide hydrolase" evidence="14">
    <location>
        <begin position="19"/>
        <end position="1009"/>
    </location>
</feature>
<feature type="region of interest" description="Disordered" evidence="13">
    <location>
        <begin position="475"/>
        <end position="500"/>
    </location>
</feature>
<feature type="active site" description="Proton acceptor" evidence="10">
    <location>
        <position position="365"/>
    </location>
</feature>
<dbReference type="Pfam" id="PF17900">
    <property type="entry name" value="Peptidase_M1_N"/>
    <property type="match status" value="1"/>
</dbReference>
<dbReference type="InterPro" id="IPR042097">
    <property type="entry name" value="Aminopeptidase_N-like_N_sf"/>
</dbReference>
<dbReference type="InterPro" id="IPR034016">
    <property type="entry name" value="M1_APN-typ"/>
</dbReference>
<dbReference type="GO" id="GO:0006508">
    <property type="term" value="P:proteolysis"/>
    <property type="evidence" value="ECO:0007669"/>
    <property type="project" value="UniProtKB-KW"/>
</dbReference>
<evidence type="ECO:0000256" key="4">
    <source>
        <dbReference type="ARBA" id="ARBA00022723"/>
    </source>
</evidence>
<dbReference type="GO" id="GO:0043171">
    <property type="term" value="P:peptide catabolic process"/>
    <property type="evidence" value="ECO:0007669"/>
    <property type="project" value="TreeGrafter"/>
</dbReference>